<gene>
    <name evidence="2" type="ORF">CCAM_LOCUS7280</name>
</gene>
<evidence type="ECO:0000313" key="3">
    <source>
        <dbReference type="Proteomes" id="UP000595140"/>
    </source>
</evidence>
<feature type="compositionally biased region" description="Low complexity" evidence="1">
    <location>
        <begin position="14"/>
        <end position="23"/>
    </location>
</feature>
<feature type="region of interest" description="Disordered" evidence="1">
    <location>
        <begin position="1"/>
        <end position="87"/>
    </location>
</feature>
<organism evidence="2 3">
    <name type="scientific">Cuscuta campestris</name>
    <dbReference type="NCBI Taxonomy" id="132261"/>
    <lineage>
        <taxon>Eukaryota</taxon>
        <taxon>Viridiplantae</taxon>
        <taxon>Streptophyta</taxon>
        <taxon>Embryophyta</taxon>
        <taxon>Tracheophyta</taxon>
        <taxon>Spermatophyta</taxon>
        <taxon>Magnoliopsida</taxon>
        <taxon>eudicotyledons</taxon>
        <taxon>Gunneridae</taxon>
        <taxon>Pentapetalae</taxon>
        <taxon>asterids</taxon>
        <taxon>lamiids</taxon>
        <taxon>Solanales</taxon>
        <taxon>Convolvulaceae</taxon>
        <taxon>Cuscuteae</taxon>
        <taxon>Cuscuta</taxon>
        <taxon>Cuscuta subgen. Grammica</taxon>
        <taxon>Cuscuta sect. Cleistogrammica</taxon>
    </lineage>
</organism>
<dbReference type="Proteomes" id="UP000595140">
    <property type="component" value="Unassembled WGS sequence"/>
</dbReference>
<protein>
    <submittedName>
        <fullName evidence="2">Uncharacterized protein</fullName>
    </submittedName>
</protein>
<evidence type="ECO:0000256" key="1">
    <source>
        <dbReference type="SAM" id="MobiDB-lite"/>
    </source>
</evidence>
<dbReference type="EMBL" id="OOIL02000462">
    <property type="protein sequence ID" value="VFQ65504.1"/>
    <property type="molecule type" value="Genomic_DNA"/>
</dbReference>
<accession>A0A484KNG7</accession>
<dbReference type="AlphaFoldDB" id="A0A484KNG7"/>
<name>A0A484KNG7_9ASTE</name>
<reference evidence="2 3" key="1">
    <citation type="submission" date="2018-04" db="EMBL/GenBank/DDBJ databases">
        <authorList>
            <person name="Vogel A."/>
        </authorList>
    </citation>
    <scope>NUCLEOTIDE SEQUENCE [LARGE SCALE GENOMIC DNA]</scope>
</reference>
<sequence>MNTDRRNLIPRGLPASGSDSDSATPPPPALKPIQKPNKQPNIYQKRSEFSAPDNLLGLSIDTGKPDPAAASSDPNSTESRAEYMFIR</sequence>
<proteinExistence type="predicted"/>
<evidence type="ECO:0000313" key="2">
    <source>
        <dbReference type="EMBL" id="VFQ65504.1"/>
    </source>
</evidence>
<keyword evidence="3" id="KW-1185">Reference proteome</keyword>